<dbReference type="EMBL" id="KZ821622">
    <property type="protein sequence ID" value="PYH69900.1"/>
    <property type="molecule type" value="Genomic_DNA"/>
</dbReference>
<dbReference type="Proteomes" id="UP000248405">
    <property type="component" value="Unassembled WGS sequence"/>
</dbReference>
<dbReference type="RefSeq" id="XP_025563694.1">
    <property type="nucleotide sequence ID" value="XM_025704801.1"/>
</dbReference>
<sequence>MTKIQSPLAQKRLAGFDLVQTNYKTVGDHNIRADLIIPQSNYTGKRPVIIHFHGGGFLTGDALFFEWFPQYLFDIAKQHNAVIVSPNYRLLPEVTTLDLFDDIEDFWIWLHSPAAAELLSSQPNPTELDLDRIITAGESAGGTLSICHALAHPEEIRAATASFPGFLSAPVEDVSVRKDPPRLSGLSLEEANRVVDEAIRDSEKGVVQSSITPPGRLPLMLAIVEVARLYELYERGTEKDPRRALRHPMERLDEPDVKFPRGGISIRHGLEDDILPLEDSQAFVDKARKVMNGKPGGDKIVLALRPGGHGFESETTGDEEWLQENLRFAIEAWLE</sequence>
<dbReference type="GeneID" id="37209393"/>
<dbReference type="Pfam" id="PF07859">
    <property type="entry name" value="Abhydrolase_3"/>
    <property type="match status" value="1"/>
</dbReference>
<dbReference type="GO" id="GO:0016787">
    <property type="term" value="F:hydrolase activity"/>
    <property type="evidence" value="ECO:0007669"/>
    <property type="project" value="UniProtKB-KW"/>
</dbReference>
<reference evidence="2" key="1">
    <citation type="submission" date="2016-12" db="EMBL/GenBank/DDBJ databases">
        <title>The genomes of Aspergillus section Nigri reveals drivers in fungal speciation.</title>
        <authorList>
            <consortium name="DOE Joint Genome Institute"/>
            <person name="Vesth T.C."/>
            <person name="Nybo J."/>
            <person name="Theobald S."/>
            <person name="Brandl J."/>
            <person name="Frisvad J.C."/>
            <person name="Nielsen K.F."/>
            <person name="Lyhne E.K."/>
            <person name="Kogle M.E."/>
            <person name="Kuo A."/>
            <person name="Riley R."/>
            <person name="Clum A."/>
            <person name="Nolan M."/>
            <person name="Lipzen A."/>
            <person name="Salamov A."/>
            <person name="Henrissat B."/>
            <person name="Wiebenga A."/>
            <person name="De Vries R.P."/>
            <person name="Grigoriev I.V."/>
            <person name="Mortensen U.H."/>
            <person name="Andersen M.R."/>
            <person name="Baker S.E."/>
        </authorList>
    </citation>
    <scope>NUCLEOTIDE SEQUENCE [LARGE SCALE GENOMIC DNA]</scope>
    <source>
        <strain evidence="2">CBS 113365</strain>
    </source>
</reference>
<dbReference type="InterPro" id="IPR013094">
    <property type="entry name" value="AB_hydrolase_3"/>
</dbReference>
<dbReference type="InterPro" id="IPR050466">
    <property type="entry name" value="Carboxylest/Gibb_receptor"/>
</dbReference>
<dbReference type="InterPro" id="IPR029058">
    <property type="entry name" value="AB_hydrolase_fold"/>
</dbReference>
<dbReference type="OrthoDB" id="19653at2759"/>
<dbReference type="PANTHER" id="PTHR23024:SF339">
    <property type="entry name" value="ALPHA_BETA HYDROLASE FOLD-3 DOMAIN-CONTAINING PROTEIN"/>
    <property type="match status" value="1"/>
</dbReference>
<dbReference type="SUPFAM" id="SSF53474">
    <property type="entry name" value="alpha/beta-Hydrolases"/>
    <property type="match status" value="1"/>
</dbReference>
<keyword evidence="3" id="KW-1185">Reference proteome</keyword>
<evidence type="ECO:0000313" key="2">
    <source>
        <dbReference type="EMBL" id="PYH69900.1"/>
    </source>
</evidence>
<dbReference type="AlphaFoldDB" id="A0A319BGF4"/>
<dbReference type="Gene3D" id="3.40.50.1820">
    <property type="entry name" value="alpha/beta hydrolase"/>
    <property type="match status" value="1"/>
</dbReference>
<feature type="domain" description="Alpha/beta hydrolase fold-3" evidence="1">
    <location>
        <begin position="49"/>
        <end position="158"/>
    </location>
</feature>
<protein>
    <submittedName>
        <fullName evidence="2">Alpha/beta-hydrolase</fullName>
    </submittedName>
</protein>
<accession>A0A319BGF4</accession>
<evidence type="ECO:0000259" key="1">
    <source>
        <dbReference type="Pfam" id="PF07859"/>
    </source>
</evidence>
<organism evidence="2 3">
    <name type="scientific">Aspergillus vadensis (strain CBS 113365 / IMI 142717 / IBT 24658)</name>
    <dbReference type="NCBI Taxonomy" id="1448311"/>
    <lineage>
        <taxon>Eukaryota</taxon>
        <taxon>Fungi</taxon>
        <taxon>Dikarya</taxon>
        <taxon>Ascomycota</taxon>
        <taxon>Pezizomycotina</taxon>
        <taxon>Eurotiomycetes</taxon>
        <taxon>Eurotiomycetidae</taxon>
        <taxon>Eurotiales</taxon>
        <taxon>Aspergillaceae</taxon>
        <taxon>Aspergillus</taxon>
        <taxon>Aspergillus subgen. Circumdati</taxon>
    </lineage>
</organism>
<dbReference type="PANTHER" id="PTHR23024">
    <property type="entry name" value="ARYLACETAMIDE DEACETYLASE"/>
    <property type="match status" value="1"/>
</dbReference>
<gene>
    <name evidence="2" type="ORF">BO88DRAFT_386899</name>
</gene>
<name>A0A319BGF4_ASPVC</name>
<evidence type="ECO:0000313" key="3">
    <source>
        <dbReference type="Proteomes" id="UP000248405"/>
    </source>
</evidence>
<proteinExistence type="predicted"/>